<feature type="compositionally biased region" description="Polar residues" evidence="1">
    <location>
        <begin position="69"/>
        <end position="79"/>
    </location>
</feature>
<name>A0AAN6V549_9PEZI</name>
<dbReference type="RefSeq" id="XP_062638333.1">
    <property type="nucleotide sequence ID" value="XM_062776779.1"/>
</dbReference>
<dbReference type="Proteomes" id="UP001302676">
    <property type="component" value="Unassembled WGS sequence"/>
</dbReference>
<feature type="region of interest" description="Disordered" evidence="1">
    <location>
        <begin position="1"/>
        <end position="232"/>
    </location>
</feature>
<organism evidence="4 5">
    <name type="scientific">Dichotomopilus funicola</name>
    <dbReference type="NCBI Taxonomy" id="1934379"/>
    <lineage>
        <taxon>Eukaryota</taxon>
        <taxon>Fungi</taxon>
        <taxon>Dikarya</taxon>
        <taxon>Ascomycota</taxon>
        <taxon>Pezizomycotina</taxon>
        <taxon>Sordariomycetes</taxon>
        <taxon>Sordariomycetidae</taxon>
        <taxon>Sordariales</taxon>
        <taxon>Chaetomiaceae</taxon>
        <taxon>Dichotomopilus</taxon>
    </lineage>
</organism>
<evidence type="ECO:0000256" key="2">
    <source>
        <dbReference type="SAM" id="Phobius"/>
    </source>
</evidence>
<feature type="compositionally biased region" description="Polar residues" evidence="1">
    <location>
        <begin position="124"/>
        <end position="134"/>
    </location>
</feature>
<dbReference type="InterPro" id="IPR040202">
    <property type="entry name" value="Brl1/Brr6"/>
</dbReference>
<evidence type="ECO:0000256" key="1">
    <source>
        <dbReference type="SAM" id="MobiDB-lite"/>
    </source>
</evidence>
<dbReference type="AlphaFoldDB" id="A0AAN6V549"/>
<gene>
    <name evidence="4" type="ORF">C8A04DRAFT_10965</name>
</gene>
<dbReference type="GO" id="GO:0031965">
    <property type="term" value="C:nuclear membrane"/>
    <property type="evidence" value="ECO:0007669"/>
    <property type="project" value="InterPro"/>
</dbReference>
<feature type="region of interest" description="Disordered" evidence="1">
    <location>
        <begin position="451"/>
        <end position="497"/>
    </location>
</feature>
<feature type="compositionally biased region" description="Acidic residues" evidence="1">
    <location>
        <begin position="210"/>
        <end position="221"/>
    </location>
</feature>
<keyword evidence="5" id="KW-1185">Reference proteome</keyword>
<dbReference type="GO" id="GO:0055088">
    <property type="term" value="P:lipid homeostasis"/>
    <property type="evidence" value="ECO:0007669"/>
    <property type="project" value="InterPro"/>
</dbReference>
<feature type="compositionally biased region" description="Pro residues" evidence="1">
    <location>
        <begin position="397"/>
        <end position="412"/>
    </location>
</feature>
<evidence type="ECO:0000259" key="3">
    <source>
        <dbReference type="SMART" id="SM01042"/>
    </source>
</evidence>
<keyword evidence="2" id="KW-0472">Membrane</keyword>
<accession>A0AAN6V549</accession>
<feature type="region of interest" description="Disordered" evidence="1">
    <location>
        <begin position="391"/>
        <end position="417"/>
    </location>
</feature>
<reference evidence="4" key="1">
    <citation type="journal article" date="2023" name="Mol. Phylogenet. Evol.">
        <title>Genome-scale phylogeny and comparative genomics of the fungal order Sordariales.</title>
        <authorList>
            <person name="Hensen N."/>
            <person name="Bonometti L."/>
            <person name="Westerberg I."/>
            <person name="Brannstrom I.O."/>
            <person name="Guillou S."/>
            <person name="Cros-Aarteil S."/>
            <person name="Calhoun S."/>
            <person name="Haridas S."/>
            <person name="Kuo A."/>
            <person name="Mondo S."/>
            <person name="Pangilinan J."/>
            <person name="Riley R."/>
            <person name="LaButti K."/>
            <person name="Andreopoulos B."/>
            <person name="Lipzen A."/>
            <person name="Chen C."/>
            <person name="Yan M."/>
            <person name="Daum C."/>
            <person name="Ng V."/>
            <person name="Clum A."/>
            <person name="Steindorff A."/>
            <person name="Ohm R.A."/>
            <person name="Martin F."/>
            <person name="Silar P."/>
            <person name="Natvig D.O."/>
            <person name="Lalanne C."/>
            <person name="Gautier V."/>
            <person name="Ament-Velasquez S.L."/>
            <person name="Kruys A."/>
            <person name="Hutchinson M.I."/>
            <person name="Powell A.J."/>
            <person name="Barry K."/>
            <person name="Miller A.N."/>
            <person name="Grigoriev I.V."/>
            <person name="Debuchy R."/>
            <person name="Gladieux P."/>
            <person name="Hiltunen Thoren M."/>
            <person name="Johannesson H."/>
        </authorList>
    </citation>
    <scope>NUCLEOTIDE SEQUENCE</scope>
    <source>
        <strain evidence="4">CBS 141.50</strain>
    </source>
</reference>
<dbReference type="PANTHER" id="PTHR28136">
    <property type="entry name" value="NUCLEUS EXPORT PROTEIN BRR6"/>
    <property type="match status" value="1"/>
</dbReference>
<dbReference type="SMART" id="SM01042">
    <property type="entry name" value="Brr6_like_C_C"/>
    <property type="match status" value="1"/>
</dbReference>
<dbReference type="GO" id="GO:0006998">
    <property type="term" value="P:nuclear envelope organization"/>
    <property type="evidence" value="ECO:0007669"/>
    <property type="project" value="InterPro"/>
</dbReference>
<sequence length="497" mass="55030">MNRRTYEGPMDWEYEGGKRPMDLSSPFAKLAKDHPNSSLSSPTKPQSSNPNPFAFPGTPRETPLKPSPFKQSPFKTQDQPRPPHASFFTPRLEHKPSAPAFRNPAFTTPQRRLDELVFSPYSGAESSPAMTDTSDMPAETPEFDRDDEMLRSPVTPSAGRSLISRTLLKNHASGRGEILRGNRDKVRKRKRQQGDRDVGSVRPRLSHDSDDSDSDWEDGQDSPEKERKAAAGPQRGWFSGFLSAISDHPSAPAILSKWLQLGFNIVMVSLAVFGLLFVVYQIRSDLSYANEKARAALTHEMATCATDFVKNNCDPAGKRPPALEEQCNRWEACMNQDASAIMQLQVSVRNIAEIVNEFVGVLTVKAWVFMLSLFVVAVVGSNAGFRSLRESTLTHHTPPPPPAPPLHSPPAMPSLLGSAVAHNPREAYLFAPLSQTPRHIRNKFFFNDATDSEASPEAKMLLPPQTPSGRRSPSKGERERTRSPVKGSRVRSPVKGY</sequence>
<dbReference type="PANTHER" id="PTHR28136:SF1">
    <property type="entry name" value="NUCLEUS EXPORT PROTEIN BRL1"/>
    <property type="match status" value="1"/>
</dbReference>
<feature type="transmembrane region" description="Helical" evidence="2">
    <location>
        <begin position="366"/>
        <end position="385"/>
    </location>
</feature>
<dbReference type="EMBL" id="MU853572">
    <property type="protein sequence ID" value="KAK4144962.1"/>
    <property type="molecule type" value="Genomic_DNA"/>
</dbReference>
<feature type="compositionally biased region" description="Basic and acidic residues" evidence="1">
    <location>
        <begin position="192"/>
        <end position="209"/>
    </location>
</feature>
<dbReference type="InterPro" id="IPR018767">
    <property type="entry name" value="Brl1/Brr6_dom"/>
</dbReference>
<dbReference type="Pfam" id="PF10104">
    <property type="entry name" value="Brr6_like_C_C"/>
    <property type="match status" value="1"/>
</dbReference>
<keyword evidence="2" id="KW-1133">Transmembrane helix</keyword>
<comment type="caution">
    <text evidence="4">The sequence shown here is derived from an EMBL/GenBank/DDBJ whole genome shotgun (WGS) entry which is preliminary data.</text>
</comment>
<evidence type="ECO:0000313" key="5">
    <source>
        <dbReference type="Proteomes" id="UP001302676"/>
    </source>
</evidence>
<protein>
    <submittedName>
        <fullName evidence="4">Di-sulfide bridge nucleocytoplasmic transport domain-containing protein</fullName>
    </submittedName>
</protein>
<reference evidence="4" key="2">
    <citation type="submission" date="2023-05" db="EMBL/GenBank/DDBJ databases">
        <authorList>
            <consortium name="Lawrence Berkeley National Laboratory"/>
            <person name="Steindorff A."/>
            <person name="Hensen N."/>
            <person name="Bonometti L."/>
            <person name="Westerberg I."/>
            <person name="Brannstrom I.O."/>
            <person name="Guillou S."/>
            <person name="Cros-Aarteil S."/>
            <person name="Calhoun S."/>
            <person name="Haridas S."/>
            <person name="Kuo A."/>
            <person name="Mondo S."/>
            <person name="Pangilinan J."/>
            <person name="Riley R."/>
            <person name="Labutti K."/>
            <person name="Andreopoulos B."/>
            <person name="Lipzen A."/>
            <person name="Chen C."/>
            <person name="Yanf M."/>
            <person name="Daum C."/>
            <person name="Ng V."/>
            <person name="Clum A."/>
            <person name="Ohm R."/>
            <person name="Martin F."/>
            <person name="Silar P."/>
            <person name="Natvig D."/>
            <person name="Lalanne C."/>
            <person name="Gautier V."/>
            <person name="Ament-Velasquez S.L."/>
            <person name="Kruys A."/>
            <person name="Hutchinson M.I."/>
            <person name="Powell A.J."/>
            <person name="Barry K."/>
            <person name="Miller A.N."/>
            <person name="Grigoriev I.V."/>
            <person name="Debuchy R."/>
            <person name="Gladieux P."/>
            <person name="Thoren M.H."/>
            <person name="Johannesson H."/>
        </authorList>
    </citation>
    <scope>NUCLEOTIDE SEQUENCE</scope>
    <source>
        <strain evidence="4">CBS 141.50</strain>
    </source>
</reference>
<keyword evidence="2" id="KW-0812">Transmembrane</keyword>
<evidence type="ECO:0000313" key="4">
    <source>
        <dbReference type="EMBL" id="KAK4144962.1"/>
    </source>
</evidence>
<feature type="transmembrane region" description="Helical" evidence="2">
    <location>
        <begin position="261"/>
        <end position="282"/>
    </location>
</feature>
<dbReference type="GeneID" id="87813392"/>
<proteinExistence type="predicted"/>
<feature type="domain" description="Brl1/Brr6" evidence="3">
    <location>
        <begin position="255"/>
        <end position="389"/>
    </location>
</feature>
<feature type="compositionally biased region" description="Low complexity" evidence="1">
    <location>
        <begin position="37"/>
        <end position="48"/>
    </location>
</feature>